<reference evidence="1" key="1">
    <citation type="submission" date="2014-09" db="EMBL/GenBank/DDBJ databases">
        <authorList>
            <person name="Magalhaes I.L.F."/>
            <person name="Oliveira U."/>
            <person name="Santos F.R."/>
            <person name="Vidigal T.H.D.A."/>
            <person name="Brescovit A.D."/>
            <person name="Santos A.J."/>
        </authorList>
    </citation>
    <scope>NUCLEOTIDE SEQUENCE</scope>
</reference>
<proteinExistence type="predicted"/>
<accession>A0A0K8S873</accession>
<dbReference type="EMBL" id="GBRD01016348">
    <property type="protein sequence ID" value="JAG49478.1"/>
    <property type="molecule type" value="Transcribed_RNA"/>
</dbReference>
<dbReference type="AlphaFoldDB" id="A0A0K8S873"/>
<organism evidence="1">
    <name type="scientific">Lygus hesperus</name>
    <name type="common">Western plant bug</name>
    <dbReference type="NCBI Taxonomy" id="30085"/>
    <lineage>
        <taxon>Eukaryota</taxon>
        <taxon>Metazoa</taxon>
        <taxon>Ecdysozoa</taxon>
        <taxon>Arthropoda</taxon>
        <taxon>Hexapoda</taxon>
        <taxon>Insecta</taxon>
        <taxon>Pterygota</taxon>
        <taxon>Neoptera</taxon>
        <taxon>Paraneoptera</taxon>
        <taxon>Hemiptera</taxon>
        <taxon>Heteroptera</taxon>
        <taxon>Panheteroptera</taxon>
        <taxon>Cimicomorpha</taxon>
        <taxon>Miridae</taxon>
        <taxon>Mirini</taxon>
        <taxon>Lygus</taxon>
    </lineage>
</organism>
<feature type="non-terminal residue" evidence="1">
    <location>
        <position position="1"/>
    </location>
</feature>
<sequence>AFDNMAYSHSIVTVTPSGFKLGNGKNPAQIVGYTEDAVIMLGDKKVGKDAENLRSTLVKTNDACRDFVESTEGIVFSATNVHGLIPGQQKQFLQTAAAAINSKLLHDTMVQDCTCVYADPFRVRSVCVTKDRKEVARRRK</sequence>
<protein>
    <submittedName>
        <fullName evidence="1">Uncharacterized protein</fullName>
    </submittedName>
</protein>
<name>A0A0K8S873_LYGHE</name>
<evidence type="ECO:0000313" key="1">
    <source>
        <dbReference type="EMBL" id="JAG49478.1"/>
    </source>
</evidence>